<evidence type="ECO:0000313" key="2">
    <source>
        <dbReference type="EMBL" id="KAJ5311647.1"/>
    </source>
</evidence>
<dbReference type="Proteomes" id="UP001147746">
    <property type="component" value="Unassembled WGS sequence"/>
</dbReference>
<accession>A0A9W9LAY0</accession>
<organism evidence="2 3">
    <name type="scientific">Penicillium atrosanguineum</name>
    <dbReference type="NCBI Taxonomy" id="1132637"/>
    <lineage>
        <taxon>Eukaryota</taxon>
        <taxon>Fungi</taxon>
        <taxon>Dikarya</taxon>
        <taxon>Ascomycota</taxon>
        <taxon>Pezizomycotina</taxon>
        <taxon>Eurotiomycetes</taxon>
        <taxon>Eurotiomycetidae</taxon>
        <taxon>Eurotiales</taxon>
        <taxon>Aspergillaceae</taxon>
        <taxon>Penicillium</taxon>
    </lineage>
</organism>
<name>A0A9W9LAY0_9EURO</name>
<proteinExistence type="predicted"/>
<reference evidence="2" key="2">
    <citation type="journal article" date="2023" name="IMA Fungus">
        <title>Comparative genomic study of the Penicillium genus elucidates a diverse pangenome and 15 lateral gene transfer events.</title>
        <authorList>
            <person name="Petersen C."/>
            <person name="Sorensen T."/>
            <person name="Nielsen M.R."/>
            <person name="Sondergaard T.E."/>
            <person name="Sorensen J.L."/>
            <person name="Fitzpatrick D.A."/>
            <person name="Frisvad J.C."/>
            <person name="Nielsen K.L."/>
        </authorList>
    </citation>
    <scope>NUCLEOTIDE SEQUENCE</scope>
    <source>
        <strain evidence="2">IBT 21472</strain>
    </source>
</reference>
<reference evidence="2" key="1">
    <citation type="submission" date="2022-12" db="EMBL/GenBank/DDBJ databases">
        <authorList>
            <person name="Petersen C."/>
        </authorList>
    </citation>
    <scope>NUCLEOTIDE SEQUENCE</scope>
    <source>
        <strain evidence="2">IBT 21472</strain>
    </source>
</reference>
<comment type="caution">
    <text evidence="2">The sequence shown here is derived from an EMBL/GenBank/DDBJ whole genome shotgun (WGS) entry which is preliminary data.</text>
</comment>
<feature type="region of interest" description="Disordered" evidence="1">
    <location>
        <begin position="1"/>
        <end position="20"/>
    </location>
</feature>
<evidence type="ECO:0000313" key="3">
    <source>
        <dbReference type="Proteomes" id="UP001147746"/>
    </source>
</evidence>
<gene>
    <name evidence="2" type="ORF">N7476_007507</name>
</gene>
<dbReference type="AlphaFoldDB" id="A0A9W9LAY0"/>
<dbReference type="EMBL" id="JAPZBO010000007">
    <property type="protein sequence ID" value="KAJ5311647.1"/>
    <property type="molecule type" value="Genomic_DNA"/>
</dbReference>
<evidence type="ECO:0000256" key="1">
    <source>
        <dbReference type="SAM" id="MobiDB-lite"/>
    </source>
</evidence>
<sequence>MDDGSGVPGRAGTQGVRTSRREVRSGLDVIFNLRSTFSVEKRSMLYSSYSSYSTQPQVLSGC</sequence>
<keyword evidence="3" id="KW-1185">Reference proteome</keyword>
<protein>
    <submittedName>
        <fullName evidence="2">Uncharacterized protein</fullName>
    </submittedName>
</protein>